<evidence type="ECO:0000313" key="4">
    <source>
        <dbReference type="Proteomes" id="UP000608420"/>
    </source>
</evidence>
<keyword evidence="2" id="KW-1277">Toxin-antitoxin system</keyword>
<dbReference type="InterPro" id="IPR003477">
    <property type="entry name" value="PemK-like"/>
</dbReference>
<comment type="caution">
    <text evidence="3">The sequence shown here is derived from an EMBL/GenBank/DDBJ whole genome shotgun (WGS) entry which is preliminary data.</text>
</comment>
<evidence type="ECO:0000256" key="2">
    <source>
        <dbReference type="ARBA" id="ARBA00022649"/>
    </source>
</evidence>
<gene>
    <name evidence="3" type="ORF">GCM10010913_45600</name>
</gene>
<dbReference type="SUPFAM" id="SSF50118">
    <property type="entry name" value="Cell growth inhibitor/plasmid maintenance toxic component"/>
    <property type="match status" value="1"/>
</dbReference>
<evidence type="ECO:0000313" key="3">
    <source>
        <dbReference type="EMBL" id="GGG18333.1"/>
    </source>
</evidence>
<sequence length="80" mass="9308">MLMEDNQDEDLLIAPITSSYMRNHWDINLLDWKLAGLVFPSYVRTSKLSSVHYERLKHEIGILTDEDLQAVLNACRSLFL</sequence>
<dbReference type="Proteomes" id="UP000608420">
    <property type="component" value="Unassembled WGS sequence"/>
</dbReference>
<name>A0ABQ1W8P5_9BACL</name>
<proteinExistence type="inferred from homology"/>
<organism evidence="3 4">
    <name type="scientific">Paenibacillus aceti</name>
    <dbReference type="NCBI Taxonomy" id="1820010"/>
    <lineage>
        <taxon>Bacteria</taxon>
        <taxon>Bacillati</taxon>
        <taxon>Bacillota</taxon>
        <taxon>Bacilli</taxon>
        <taxon>Bacillales</taxon>
        <taxon>Paenibacillaceae</taxon>
        <taxon>Paenibacillus</taxon>
    </lineage>
</organism>
<dbReference type="Gene3D" id="2.30.30.110">
    <property type="match status" value="1"/>
</dbReference>
<dbReference type="Pfam" id="PF02452">
    <property type="entry name" value="PemK_toxin"/>
    <property type="match status" value="1"/>
</dbReference>
<protein>
    <recommendedName>
        <fullName evidence="5">Type II toxin-antitoxin system PemK/MazF family toxin</fullName>
    </recommendedName>
</protein>
<comment type="similarity">
    <text evidence="1">Belongs to the PemK/MazF family.</text>
</comment>
<reference evidence="4" key="1">
    <citation type="journal article" date="2019" name="Int. J. Syst. Evol. Microbiol.">
        <title>The Global Catalogue of Microorganisms (GCM) 10K type strain sequencing project: providing services to taxonomists for standard genome sequencing and annotation.</title>
        <authorList>
            <consortium name="The Broad Institute Genomics Platform"/>
            <consortium name="The Broad Institute Genome Sequencing Center for Infectious Disease"/>
            <person name="Wu L."/>
            <person name="Ma J."/>
        </authorList>
    </citation>
    <scope>NUCLEOTIDE SEQUENCE [LARGE SCALE GENOMIC DNA]</scope>
    <source>
        <strain evidence="4">CGMCC 1.15420</strain>
    </source>
</reference>
<keyword evidence="4" id="KW-1185">Reference proteome</keyword>
<evidence type="ECO:0000256" key="1">
    <source>
        <dbReference type="ARBA" id="ARBA00007521"/>
    </source>
</evidence>
<dbReference type="EMBL" id="BMIW01000051">
    <property type="protein sequence ID" value="GGG18333.1"/>
    <property type="molecule type" value="Genomic_DNA"/>
</dbReference>
<evidence type="ECO:0008006" key="5">
    <source>
        <dbReference type="Google" id="ProtNLM"/>
    </source>
</evidence>
<accession>A0ABQ1W8P5</accession>
<dbReference type="InterPro" id="IPR011067">
    <property type="entry name" value="Plasmid_toxin/cell-grow_inhib"/>
</dbReference>